<evidence type="ECO:0000313" key="4">
    <source>
        <dbReference type="Proteomes" id="UP000256379"/>
    </source>
</evidence>
<gene>
    <name evidence="3" type="ORF">CQA53_10215</name>
</gene>
<dbReference type="AlphaFoldDB" id="A0A3D8I8B5"/>
<sequence>MSEIIKDNDRESQRDKANADSTKLDSDDDKIIWELRKKKGISFLKIWFYISRIVFIIFYIYVLFKYASFRWGMIMVILFLSLVISLLLRGIFVSINFKRIYITKDKLIIERNRGDDIVLTLGTFCTYESNDNLQDALFVNDTIVFLDFNGMIKYDIFQHEFEDNVLKEFQVIIKQHYTKYLLNLAQENYLELKKKIYLIVIPFNEIDKLREERDVKSNLQDKAM</sequence>
<proteinExistence type="predicted"/>
<name>A0A3D8I8B5_9HELI</name>
<evidence type="ECO:0000256" key="1">
    <source>
        <dbReference type="SAM" id="MobiDB-lite"/>
    </source>
</evidence>
<keyword evidence="2" id="KW-0472">Membrane</keyword>
<feature type="transmembrane region" description="Helical" evidence="2">
    <location>
        <begin position="46"/>
        <end position="64"/>
    </location>
</feature>
<keyword evidence="2" id="KW-0812">Transmembrane</keyword>
<keyword evidence="2" id="KW-1133">Transmembrane helix</keyword>
<dbReference type="EMBL" id="NXLQ01000056">
    <property type="protein sequence ID" value="RDU61392.1"/>
    <property type="molecule type" value="Genomic_DNA"/>
</dbReference>
<feature type="transmembrane region" description="Helical" evidence="2">
    <location>
        <begin position="70"/>
        <end position="92"/>
    </location>
</feature>
<evidence type="ECO:0000313" key="3">
    <source>
        <dbReference type="EMBL" id="RDU61392.1"/>
    </source>
</evidence>
<organism evidence="3 4">
    <name type="scientific">Helicobacter didelphidarum</name>
    <dbReference type="NCBI Taxonomy" id="2040648"/>
    <lineage>
        <taxon>Bacteria</taxon>
        <taxon>Pseudomonadati</taxon>
        <taxon>Campylobacterota</taxon>
        <taxon>Epsilonproteobacteria</taxon>
        <taxon>Campylobacterales</taxon>
        <taxon>Helicobacteraceae</taxon>
        <taxon>Helicobacter</taxon>
    </lineage>
</organism>
<feature type="region of interest" description="Disordered" evidence="1">
    <location>
        <begin position="1"/>
        <end position="24"/>
    </location>
</feature>
<comment type="caution">
    <text evidence="3">The sequence shown here is derived from an EMBL/GenBank/DDBJ whole genome shotgun (WGS) entry which is preliminary data.</text>
</comment>
<dbReference type="RefSeq" id="WP_115543869.1">
    <property type="nucleotide sequence ID" value="NZ_NXLQ01000056.1"/>
</dbReference>
<reference evidence="3 4" key="1">
    <citation type="submission" date="2018-04" db="EMBL/GenBank/DDBJ databases">
        <title>Novel Campyloabacter and Helicobacter Species and Strains.</title>
        <authorList>
            <person name="Mannion A.J."/>
            <person name="Shen Z."/>
            <person name="Fox J.G."/>
        </authorList>
    </citation>
    <scope>NUCLEOTIDE SEQUENCE [LARGE SCALE GENOMIC DNA]</scope>
    <source>
        <strain evidence="3 4">MIT 17-337</strain>
    </source>
</reference>
<dbReference type="Proteomes" id="UP000256379">
    <property type="component" value="Unassembled WGS sequence"/>
</dbReference>
<protein>
    <submittedName>
        <fullName evidence="3">Uncharacterized protein</fullName>
    </submittedName>
</protein>
<dbReference type="OrthoDB" id="5328201at2"/>
<accession>A0A3D8I8B5</accession>
<evidence type="ECO:0000256" key="2">
    <source>
        <dbReference type="SAM" id="Phobius"/>
    </source>
</evidence>
<keyword evidence="4" id="KW-1185">Reference proteome</keyword>